<dbReference type="EMBL" id="JH767213">
    <property type="protein sequence ID" value="EQC27189.1"/>
    <property type="molecule type" value="Genomic_DNA"/>
</dbReference>
<feature type="compositionally biased region" description="Basic and acidic residues" evidence="1">
    <location>
        <begin position="244"/>
        <end position="253"/>
    </location>
</feature>
<organism evidence="3 4">
    <name type="scientific">Saprolegnia diclina (strain VS20)</name>
    <dbReference type="NCBI Taxonomy" id="1156394"/>
    <lineage>
        <taxon>Eukaryota</taxon>
        <taxon>Sar</taxon>
        <taxon>Stramenopiles</taxon>
        <taxon>Oomycota</taxon>
        <taxon>Saprolegniomycetes</taxon>
        <taxon>Saprolegniales</taxon>
        <taxon>Saprolegniaceae</taxon>
        <taxon>Saprolegnia</taxon>
    </lineage>
</organism>
<accession>T0PP24</accession>
<dbReference type="VEuPathDB" id="FungiDB:SDRG_14991"/>
<protein>
    <submittedName>
        <fullName evidence="3">Uncharacterized protein</fullName>
    </submittedName>
</protein>
<keyword evidence="4" id="KW-1185">Reference proteome</keyword>
<evidence type="ECO:0000256" key="1">
    <source>
        <dbReference type="SAM" id="MobiDB-lite"/>
    </source>
</evidence>
<name>T0PP24_SAPDV</name>
<keyword evidence="2" id="KW-1133">Transmembrane helix</keyword>
<feature type="compositionally biased region" description="Polar residues" evidence="1">
    <location>
        <begin position="150"/>
        <end position="164"/>
    </location>
</feature>
<evidence type="ECO:0000313" key="3">
    <source>
        <dbReference type="EMBL" id="EQC27189.1"/>
    </source>
</evidence>
<keyword evidence="2" id="KW-0812">Transmembrane</keyword>
<feature type="region of interest" description="Disordered" evidence="1">
    <location>
        <begin position="237"/>
        <end position="257"/>
    </location>
</feature>
<evidence type="ECO:0000313" key="4">
    <source>
        <dbReference type="Proteomes" id="UP000030762"/>
    </source>
</evidence>
<dbReference type="GeneID" id="19955718"/>
<keyword evidence="2" id="KW-0472">Membrane</keyword>
<feature type="compositionally biased region" description="Polar residues" evidence="1">
    <location>
        <begin position="307"/>
        <end position="327"/>
    </location>
</feature>
<feature type="region of interest" description="Disordered" evidence="1">
    <location>
        <begin position="114"/>
        <end position="174"/>
    </location>
</feature>
<sequence>MKPRKASLMAPIATARRRRSSVARATPLLPVNVLHEALLEPEDIAIDALDTLLNGLIRSMEENALRKATLAYTACVATSCVMGMLGMMMLPHTKTPESVDDAAEHVAPTPAPIDIWSKATVPSKRKPLGRSNTHRGTTVGGASPTRESQKSISPKRSPNKTAPHQASPALTLPETTTTSDVDVAIAVQFAASYVDVVPITLEELARRETIERILAADADRVKRIEVDEARARATATLVTDPDELEKQLPRPPDEPIESEVVLVDEKELLVGENSLLVSRRSKKDLLRRLPPPRLEPQIVVPSGDSARGQSPSTSRNARGASRGTSRASVRPKLTLKPKTPLSRLTPLNFSTPADNAKLFIRYEALNGGPVFDDASSPVSRGVVIRHKGFEKRGADWKASDTSDALSRVRLHDARRFCASCRVDRVRANAATVSEKTAVARRPRRGQCSPRCAGDATGGIQPPGATTARTPRTYLGFENDAAGFDALARRGQVAHDAHSNAGVSVPPVPPRGRRQRPRRCHDL</sequence>
<feature type="compositionally biased region" description="Low complexity" evidence="1">
    <location>
        <begin position="461"/>
        <end position="470"/>
    </location>
</feature>
<dbReference type="Proteomes" id="UP000030762">
    <property type="component" value="Unassembled WGS sequence"/>
</dbReference>
<feature type="region of interest" description="Disordered" evidence="1">
    <location>
        <begin position="441"/>
        <end position="470"/>
    </location>
</feature>
<dbReference type="OrthoDB" id="78036at2759"/>
<reference evidence="3 4" key="1">
    <citation type="submission" date="2012-04" db="EMBL/GenBank/DDBJ databases">
        <title>The Genome Sequence of Saprolegnia declina VS20.</title>
        <authorList>
            <consortium name="The Broad Institute Genome Sequencing Platform"/>
            <person name="Russ C."/>
            <person name="Nusbaum C."/>
            <person name="Tyler B."/>
            <person name="van West P."/>
            <person name="Dieguez-Uribeondo J."/>
            <person name="de Bruijn I."/>
            <person name="Tripathy S."/>
            <person name="Jiang R."/>
            <person name="Young S.K."/>
            <person name="Zeng Q."/>
            <person name="Gargeya S."/>
            <person name="Fitzgerald M."/>
            <person name="Haas B."/>
            <person name="Abouelleil A."/>
            <person name="Alvarado L."/>
            <person name="Arachchi H.M."/>
            <person name="Berlin A."/>
            <person name="Chapman S.B."/>
            <person name="Goldberg J."/>
            <person name="Griggs A."/>
            <person name="Gujja S."/>
            <person name="Hansen M."/>
            <person name="Howarth C."/>
            <person name="Imamovic A."/>
            <person name="Larimer J."/>
            <person name="McCowen C."/>
            <person name="Montmayeur A."/>
            <person name="Murphy C."/>
            <person name="Neiman D."/>
            <person name="Pearson M."/>
            <person name="Priest M."/>
            <person name="Roberts A."/>
            <person name="Saif S."/>
            <person name="Shea T."/>
            <person name="Sisk P."/>
            <person name="Sykes S."/>
            <person name="Wortman J."/>
            <person name="Nusbaum C."/>
            <person name="Birren B."/>
        </authorList>
    </citation>
    <scope>NUCLEOTIDE SEQUENCE [LARGE SCALE GENOMIC DNA]</scope>
    <source>
        <strain evidence="3 4">VS20</strain>
    </source>
</reference>
<dbReference type="RefSeq" id="XP_008619375.1">
    <property type="nucleotide sequence ID" value="XM_008621153.1"/>
</dbReference>
<feature type="region of interest" description="Disordered" evidence="1">
    <location>
        <begin position="490"/>
        <end position="522"/>
    </location>
</feature>
<gene>
    <name evidence="3" type="ORF">SDRG_14991</name>
</gene>
<feature type="region of interest" description="Disordered" evidence="1">
    <location>
        <begin position="287"/>
        <end position="347"/>
    </location>
</feature>
<feature type="transmembrane region" description="Helical" evidence="2">
    <location>
        <begin position="68"/>
        <end position="90"/>
    </location>
</feature>
<evidence type="ECO:0000256" key="2">
    <source>
        <dbReference type="SAM" id="Phobius"/>
    </source>
</evidence>
<proteinExistence type="predicted"/>
<feature type="compositionally biased region" description="Basic residues" evidence="1">
    <location>
        <begin position="510"/>
        <end position="522"/>
    </location>
</feature>
<dbReference type="AlphaFoldDB" id="T0PP24"/>